<dbReference type="InterPro" id="IPR012337">
    <property type="entry name" value="RNaseH-like_sf"/>
</dbReference>
<comment type="caution">
    <text evidence="7">The sequence shown here is derived from an EMBL/GenBank/DDBJ whole genome shotgun (WGS) entry which is preliminary data.</text>
</comment>
<dbReference type="RefSeq" id="WP_258498900.1">
    <property type="nucleotide sequence ID" value="NZ_JANSKA010000002.1"/>
</dbReference>
<reference evidence="7 8" key="1">
    <citation type="submission" date="2022-08" db="EMBL/GenBank/DDBJ databases">
        <title>Tractidigestivibacter montrealensis type strain KD21.</title>
        <authorList>
            <person name="Diop K."/>
            <person name="Richard C."/>
            <person name="Routy B."/>
        </authorList>
    </citation>
    <scope>NUCLEOTIDE SEQUENCE [LARGE SCALE GENOMIC DNA]</scope>
    <source>
        <strain evidence="7 8">KD21</strain>
    </source>
</reference>
<keyword evidence="4" id="KW-0233">DNA recombination</keyword>
<feature type="domain" description="HTH IS21-type" evidence="5">
    <location>
        <begin position="5"/>
        <end position="69"/>
    </location>
</feature>
<dbReference type="Pfam" id="PF22483">
    <property type="entry name" value="Mu-transpos_C_2"/>
    <property type="match status" value="1"/>
</dbReference>
<dbReference type="Gene3D" id="1.10.10.60">
    <property type="entry name" value="Homeodomain-like"/>
    <property type="match status" value="1"/>
</dbReference>
<dbReference type="Proteomes" id="UP001204320">
    <property type="component" value="Unassembled WGS sequence"/>
</dbReference>
<name>A0ABT1Z7R8_9ACTN</name>
<keyword evidence="2" id="KW-0815">Transposition</keyword>
<dbReference type="InterPro" id="IPR036397">
    <property type="entry name" value="RNaseH_sf"/>
</dbReference>
<dbReference type="CDD" id="cd00569">
    <property type="entry name" value="HTH_Hin_like"/>
    <property type="match status" value="1"/>
</dbReference>
<evidence type="ECO:0000313" key="7">
    <source>
        <dbReference type="EMBL" id="MCR9036243.1"/>
    </source>
</evidence>
<evidence type="ECO:0000259" key="6">
    <source>
        <dbReference type="PROSITE" id="PS50994"/>
    </source>
</evidence>
<dbReference type="InterPro" id="IPR054353">
    <property type="entry name" value="IstA-like_C"/>
</dbReference>
<evidence type="ECO:0000256" key="4">
    <source>
        <dbReference type="ARBA" id="ARBA00023172"/>
    </source>
</evidence>
<proteinExistence type="inferred from homology"/>
<comment type="similarity">
    <text evidence="1">Belongs to the transposase IS21/IS408/IS1162 family.</text>
</comment>
<dbReference type="NCBIfam" id="NF033546">
    <property type="entry name" value="transpos_IS21"/>
    <property type="match status" value="1"/>
</dbReference>
<dbReference type="Pfam" id="PF02796">
    <property type="entry name" value="HTH_7"/>
    <property type="match status" value="1"/>
</dbReference>
<dbReference type="PROSITE" id="PS50531">
    <property type="entry name" value="HTH_IS21"/>
    <property type="match status" value="1"/>
</dbReference>
<dbReference type="InterPro" id="IPR001584">
    <property type="entry name" value="Integrase_cat-core"/>
</dbReference>
<keyword evidence="8" id="KW-1185">Reference proteome</keyword>
<dbReference type="PANTHER" id="PTHR35004">
    <property type="entry name" value="TRANSPOSASE RV3428C-RELATED"/>
    <property type="match status" value="1"/>
</dbReference>
<feature type="domain" description="Integrase catalytic" evidence="6">
    <location>
        <begin position="123"/>
        <end position="295"/>
    </location>
</feature>
<dbReference type="EMBL" id="JANSKA010000002">
    <property type="protein sequence ID" value="MCR9036243.1"/>
    <property type="molecule type" value="Genomic_DNA"/>
</dbReference>
<protein>
    <submittedName>
        <fullName evidence="7">IS21 family transposase</fullName>
    </submittedName>
</protein>
<evidence type="ECO:0000259" key="5">
    <source>
        <dbReference type="PROSITE" id="PS50531"/>
    </source>
</evidence>
<dbReference type="InterPro" id="IPR017894">
    <property type="entry name" value="HTH_IS21_transposase_type"/>
</dbReference>
<accession>A0ABT1Z7R8</accession>
<dbReference type="SUPFAM" id="SSF53098">
    <property type="entry name" value="Ribonuclease H-like"/>
    <property type="match status" value="1"/>
</dbReference>
<evidence type="ECO:0000256" key="1">
    <source>
        <dbReference type="ARBA" id="ARBA00009277"/>
    </source>
</evidence>
<dbReference type="InterPro" id="IPR009057">
    <property type="entry name" value="Homeodomain-like_sf"/>
</dbReference>
<gene>
    <name evidence="7" type="primary">istA</name>
    <name evidence="7" type="ORF">NVS32_04690</name>
</gene>
<dbReference type="InterPro" id="IPR006120">
    <property type="entry name" value="Resolvase_HTH_dom"/>
</dbReference>
<dbReference type="Gene3D" id="3.30.420.10">
    <property type="entry name" value="Ribonuclease H-like superfamily/Ribonuclease H"/>
    <property type="match status" value="1"/>
</dbReference>
<dbReference type="PROSITE" id="PS50994">
    <property type="entry name" value="INTEGRASE"/>
    <property type="match status" value="1"/>
</dbReference>
<dbReference type="SUPFAM" id="SSF46689">
    <property type="entry name" value="Homeodomain-like"/>
    <property type="match status" value="1"/>
</dbReference>
<keyword evidence="3" id="KW-0238">DNA-binding</keyword>
<organism evidence="7 8">
    <name type="scientific">Tractidigestivibacter montrealensis</name>
    <dbReference type="NCBI Taxonomy" id="2972466"/>
    <lineage>
        <taxon>Bacteria</taxon>
        <taxon>Bacillati</taxon>
        <taxon>Actinomycetota</taxon>
        <taxon>Coriobacteriia</taxon>
        <taxon>Coriobacteriales</taxon>
        <taxon>Atopobiaceae</taxon>
        <taxon>Tractidigestivibacter</taxon>
    </lineage>
</organism>
<evidence type="ECO:0000256" key="2">
    <source>
        <dbReference type="ARBA" id="ARBA00022578"/>
    </source>
</evidence>
<evidence type="ECO:0000313" key="8">
    <source>
        <dbReference type="Proteomes" id="UP001204320"/>
    </source>
</evidence>
<sequence>MISMDRVDSIRKMYRRGEPVAAIARELGVSRDTVYKYARMEDLSPEPPKARKSRPSKMDRWAPLVDQWLTDDFRENRKQRHTAHRVWRRLVDECGADVSEQTVRRYVREARLRLGGGPDCFLDLDWPAGVAQVDFGHATFVVRGTRREMPYFVASFPYSNVGLAQVFPGENAECVCQGLRNVFEFVGGVPTRVVFDNATGVGRRVCDGVRTTKLFEACSAHYGFEYRFCNPYSGHEKGSVENKVGTQRRNLFVPVPRVWDVDGYNERLLERSRDMSRKEHYRKGRSELKLFEDDLAAMLALPAHPFECVEYRRARADKKGKVRVDGRHWYSTSPECAGREMVVGLWATRVAVMDGDGAVVAEHARAYGDAPTDTTDPASQLPLLANRLGAWRESRVRAALPDDLREHIDALDRRGLGEAVRCMRDQCALSGWDATVRAASVSLRASGRIDPSAVALAVSRAETGEVSYDEAVDLAEYDRLTGVVADG</sequence>
<evidence type="ECO:0000256" key="3">
    <source>
        <dbReference type="ARBA" id="ARBA00023125"/>
    </source>
</evidence>